<dbReference type="AlphaFoldDB" id="D4DXZ6"/>
<keyword evidence="1" id="KW-0812">Transmembrane</keyword>
<name>D4DXZ6_SEROD</name>
<accession>D4DXZ6</accession>
<keyword evidence="3" id="KW-1185">Reference proteome</keyword>
<dbReference type="Proteomes" id="UP000005723">
    <property type="component" value="Unassembled WGS sequence"/>
</dbReference>
<proteinExistence type="predicted"/>
<dbReference type="HOGENOM" id="CLU_3066137_0_0_6"/>
<evidence type="ECO:0000256" key="1">
    <source>
        <dbReference type="SAM" id="Phobius"/>
    </source>
</evidence>
<evidence type="ECO:0000313" key="3">
    <source>
        <dbReference type="Proteomes" id="UP000005723"/>
    </source>
</evidence>
<organism evidence="2 3">
    <name type="scientific">Serratia odorifera DSM 4582</name>
    <dbReference type="NCBI Taxonomy" id="667129"/>
    <lineage>
        <taxon>Bacteria</taxon>
        <taxon>Pseudomonadati</taxon>
        <taxon>Pseudomonadota</taxon>
        <taxon>Gammaproteobacteria</taxon>
        <taxon>Enterobacterales</taxon>
        <taxon>Yersiniaceae</taxon>
        <taxon>Serratia</taxon>
    </lineage>
</organism>
<reference evidence="2 3" key="1">
    <citation type="submission" date="2010-01" db="EMBL/GenBank/DDBJ databases">
        <authorList>
            <person name="Muzny D."/>
            <person name="Qin X."/>
            <person name="Deng J."/>
            <person name="Jiang H."/>
            <person name="Liu Y."/>
            <person name="Qu J."/>
            <person name="Song X.-Z."/>
            <person name="Zhang L."/>
            <person name="Thornton R."/>
            <person name="Coyle M."/>
            <person name="Francisco L."/>
            <person name="Jackson L."/>
            <person name="Javaid M."/>
            <person name="Korchina V."/>
            <person name="Kovar C."/>
            <person name="Mata R."/>
            <person name="Mathew T."/>
            <person name="Ngo R."/>
            <person name="Nguyen L."/>
            <person name="Nguyen N."/>
            <person name="Okwuonu G."/>
            <person name="Ongeri F."/>
            <person name="Pham C."/>
            <person name="Simmons D."/>
            <person name="Wilczek-Boney K."/>
            <person name="Hale W."/>
            <person name="Jakkamsetti A."/>
            <person name="Pham P."/>
            <person name="Ruth R."/>
            <person name="San Lucas F."/>
            <person name="Warren J."/>
            <person name="Zhang J."/>
            <person name="Zhao Z."/>
            <person name="Zhou C."/>
            <person name="Zhu D."/>
            <person name="Lee S."/>
            <person name="Bess C."/>
            <person name="Blankenburg K."/>
            <person name="Forbes L."/>
            <person name="Fu Q."/>
            <person name="Gubbala S."/>
            <person name="Hirani K."/>
            <person name="Jayaseelan J.C."/>
            <person name="Lara F."/>
            <person name="Munidasa M."/>
            <person name="Palculict T."/>
            <person name="Patil S."/>
            <person name="Pu L.-L."/>
            <person name="Saada N."/>
            <person name="Tang L."/>
            <person name="Weissenberger G."/>
            <person name="Zhu Y."/>
            <person name="Hemphill L."/>
            <person name="Shang Y."/>
            <person name="Youmans B."/>
            <person name="Ayvaz T."/>
            <person name="Ross M."/>
            <person name="Santibanez J."/>
            <person name="Aqrawi P."/>
            <person name="Gross S."/>
            <person name="Joshi V."/>
            <person name="Fowler G."/>
            <person name="Nazareth L."/>
            <person name="Reid J."/>
            <person name="Worley K."/>
            <person name="Petrosino J."/>
            <person name="Highlander S."/>
            <person name="Gibbs R."/>
        </authorList>
    </citation>
    <scope>NUCLEOTIDE SEQUENCE [LARGE SCALE GENOMIC DNA]</scope>
    <source>
        <strain evidence="2 3">DSM 4582</strain>
    </source>
</reference>
<keyword evidence="1" id="KW-1133">Transmembrane helix</keyword>
<protein>
    <submittedName>
        <fullName evidence="2">Uncharacterized protein</fullName>
    </submittedName>
</protein>
<sequence length="53" mass="6024">MRLKIKNNKQKTSVIYSDDIPRDLRSLLPLLSSVIAFMPFIGLCAVSIYSHTE</sequence>
<keyword evidence="1" id="KW-0472">Membrane</keyword>
<dbReference type="EMBL" id="ADBY01000017">
    <property type="protein sequence ID" value="EFE97488.1"/>
    <property type="molecule type" value="Genomic_DNA"/>
</dbReference>
<gene>
    <name evidence="2" type="ORF">HMPREF0758_0779</name>
</gene>
<evidence type="ECO:0000313" key="2">
    <source>
        <dbReference type="EMBL" id="EFE97488.1"/>
    </source>
</evidence>
<feature type="transmembrane region" description="Helical" evidence="1">
    <location>
        <begin position="27"/>
        <end position="49"/>
    </location>
</feature>
<comment type="caution">
    <text evidence="2">The sequence shown here is derived from an EMBL/GenBank/DDBJ whole genome shotgun (WGS) entry which is preliminary data.</text>
</comment>